<evidence type="ECO:0000259" key="2">
    <source>
        <dbReference type="Pfam" id="PF11412"/>
    </source>
</evidence>
<evidence type="ECO:0000313" key="4">
    <source>
        <dbReference type="Proteomes" id="UP001409291"/>
    </source>
</evidence>
<dbReference type="EMBL" id="JBDJNQ010000015">
    <property type="protein sequence ID" value="MEN5380293.1"/>
    <property type="molecule type" value="Genomic_DNA"/>
</dbReference>
<feature type="signal peptide" evidence="1">
    <location>
        <begin position="1"/>
        <end position="20"/>
    </location>
</feature>
<keyword evidence="4" id="KW-1185">Reference proteome</keyword>
<dbReference type="Gene3D" id="2.60.40.1250">
    <property type="entry name" value="Thiol:disulfide interchange protein DsbD, N-terminal domain"/>
    <property type="match status" value="1"/>
</dbReference>
<dbReference type="InterPro" id="IPR036929">
    <property type="entry name" value="DsbDN_sf"/>
</dbReference>
<dbReference type="PANTHER" id="PTHR32234">
    <property type="entry name" value="THIOL:DISULFIDE INTERCHANGE PROTEIN DSBD"/>
    <property type="match status" value="1"/>
</dbReference>
<dbReference type="Pfam" id="PF11412">
    <property type="entry name" value="DsbD_N"/>
    <property type="match status" value="1"/>
</dbReference>
<evidence type="ECO:0000313" key="3">
    <source>
        <dbReference type="EMBL" id="MEN5380293.1"/>
    </source>
</evidence>
<protein>
    <submittedName>
        <fullName evidence="3">Protein-disulfide reductase DsbD domain-containing protein</fullName>
    </submittedName>
</protein>
<dbReference type="RefSeq" id="WP_132844341.1">
    <property type="nucleotide sequence ID" value="NZ_JBDJNQ010000015.1"/>
</dbReference>
<gene>
    <name evidence="3" type="ORF">ABE541_23715</name>
</gene>
<feature type="chain" id="PRO_5046828216" evidence="1">
    <location>
        <begin position="21"/>
        <end position="149"/>
    </location>
</feature>
<evidence type="ECO:0000256" key="1">
    <source>
        <dbReference type="SAM" id="SignalP"/>
    </source>
</evidence>
<keyword evidence="1" id="KW-0732">Signal</keyword>
<organism evidence="3 4">
    <name type="scientific">Sphingobacterium kitahiroshimense</name>
    <dbReference type="NCBI Taxonomy" id="470446"/>
    <lineage>
        <taxon>Bacteria</taxon>
        <taxon>Pseudomonadati</taxon>
        <taxon>Bacteroidota</taxon>
        <taxon>Sphingobacteriia</taxon>
        <taxon>Sphingobacteriales</taxon>
        <taxon>Sphingobacteriaceae</taxon>
        <taxon>Sphingobacterium</taxon>
    </lineage>
</organism>
<dbReference type="InterPro" id="IPR028250">
    <property type="entry name" value="DsbDN"/>
</dbReference>
<dbReference type="Proteomes" id="UP001409291">
    <property type="component" value="Unassembled WGS sequence"/>
</dbReference>
<name>A0ABV0C189_9SPHI</name>
<feature type="domain" description="Thiol:disulfide interchange protein DsbD N-terminal" evidence="2">
    <location>
        <begin position="36"/>
        <end position="144"/>
    </location>
</feature>
<dbReference type="PANTHER" id="PTHR32234:SF0">
    <property type="entry name" value="THIOL:DISULFIDE INTERCHANGE PROTEIN DSBD"/>
    <property type="match status" value="1"/>
</dbReference>
<accession>A0ABV0C189</accession>
<reference evidence="3 4" key="1">
    <citation type="submission" date="2024-04" db="EMBL/GenBank/DDBJ databases">
        <title>WGS of bacteria from Torrens River.</title>
        <authorList>
            <person name="Wyrsch E.R."/>
            <person name="Drigo B."/>
        </authorList>
    </citation>
    <scope>NUCLEOTIDE SEQUENCE [LARGE SCALE GENOMIC DNA]</scope>
    <source>
        <strain evidence="3 4">TWI391</strain>
    </source>
</reference>
<proteinExistence type="predicted"/>
<sequence>MKKLTLLIAVLFFAISGAVAQIHDPVKWTVASKKLNDKEAVIFIKATIQDGWHIYSQNVGENGPIPTSFTFPASKDYTLNGKTAEPKAATKYEEVFKMNVGYFKKEVIFQQKVKLNKGATTVKGSVEYQACDKTQCLPPTDYAFSVVIK</sequence>
<comment type="caution">
    <text evidence="3">The sequence shown here is derived from an EMBL/GenBank/DDBJ whole genome shotgun (WGS) entry which is preliminary data.</text>
</comment>